<feature type="region of interest" description="Disordered" evidence="1">
    <location>
        <begin position="313"/>
        <end position="334"/>
    </location>
</feature>
<accession>A0A6A6YR98</accession>
<evidence type="ECO:0000313" key="2">
    <source>
        <dbReference type="EMBL" id="KAF2811446.1"/>
    </source>
</evidence>
<evidence type="ECO:0000313" key="3">
    <source>
        <dbReference type="Proteomes" id="UP000504636"/>
    </source>
</evidence>
<keyword evidence="3" id="KW-1185">Reference proteome</keyword>
<dbReference type="RefSeq" id="XP_033578410.1">
    <property type="nucleotide sequence ID" value="XM_033727888.1"/>
</dbReference>
<reference evidence="2 4" key="1">
    <citation type="journal article" date="2020" name="Stud. Mycol.">
        <title>101 Dothideomycetes genomes: a test case for predicting lifestyles and emergence of pathogens.</title>
        <authorList>
            <person name="Haridas S."/>
            <person name="Albert R."/>
            <person name="Binder M."/>
            <person name="Bloem J."/>
            <person name="Labutti K."/>
            <person name="Salamov A."/>
            <person name="Andreopoulos B."/>
            <person name="Baker S."/>
            <person name="Barry K."/>
            <person name="Bills G."/>
            <person name="Bluhm B."/>
            <person name="Cannon C."/>
            <person name="Castanera R."/>
            <person name="Culley D."/>
            <person name="Daum C."/>
            <person name="Ezra D."/>
            <person name="Gonzalez J."/>
            <person name="Henrissat B."/>
            <person name="Kuo A."/>
            <person name="Liang C."/>
            <person name="Lipzen A."/>
            <person name="Lutzoni F."/>
            <person name="Magnuson J."/>
            <person name="Mondo S."/>
            <person name="Nolan M."/>
            <person name="Ohm R."/>
            <person name="Pangilinan J."/>
            <person name="Park H.-J."/>
            <person name="Ramirez L."/>
            <person name="Alfaro M."/>
            <person name="Sun H."/>
            <person name="Tritt A."/>
            <person name="Yoshinaga Y."/>
            <person name="Zwiers L.-H."/>
            <person name="Turgeon B."/>
            <person name="Goodwin S."/>
            <person name="Spatafora J."/>
            <person name="Crous P."/>
            <person name="Grigoriev I."/>
        </authorList>
    </citation>
    <scope>NUCLEOTIDE SEQUENCE</scope>
    <source>
        <strain evidence="2 4">CBS 304.34</strain>
    </source>
</reference>
<protein>
    <submittedName>
        <fullName evidence="2 4">Uncharacterized protein</fullName>
    </submittedName>
</protein>
<sequence>MEKQVQLATSLLPDNRNDYALSIFRTSKQVYEESSKIFFEQAVFTFAAQVSGPKLPMRFLNSPQSVFKPRIRLIRSLDLIVFCESSRSTLLSSPILEWNRLLDLLRSLPNLRYLSLDVRDHANNIPVHGQPSIEKDLLNIDVGSIPVCQLDEVKLRFEALEAVRECWPRYYHPITTDNFYSAIAAWMNALADALLKSSSRMRPECTISHAVLSFNAYDRALQAWNSRIHHTYVAACHVKANGRSMLTRSDMFNARTESWLAMSMWVGKYQHIDFLDELAEPTEDFADFAYRRAIKTTPALDLRDKGPPPVYGFPKGKYVDGNGRVEQEEDAAAQPWWEYMTPKNEEYK</sequence>
<reference evidence="4" key="3">
    <citation type="submission" date="2025-04" db="UniProtKB">
        <authorList>
            <consortium name="RefSeq"/>
        </authorList>
    </citation>
    <scope>IDENTIFICATION</scope>
    <source>
        <strain evidence="4">CBS 304.34</strain>
    </source>
</reference>
<proteinExistence type="predicted"/>
<dbReference type="EMBL" id="MU003698">
    <property type="protein sequence ID" value="KAF2811446.1"/>
    <property type="molecule type" value="Genomic_DNA"/>
</dbReference>
<reference evidence="4" key="2">
    <citation type="submission" date="2020-04" db="EMBL/GenBank/DDBJ databases">
        <authorList>
            <consortium name="NCBI Genome Project"/>
        </authorList>
    </citation>
    <scope>NUCLEOTIDE SEQUENCE</scope>
    <source>
        <strain evidence="4">CBS 304.34</strain>
    </source>
</reference>
<evidence type="ECO:0000313" key="4">
    <source>
        <dbReference type="RefSeq" id="XP_033578410.1"/>
    </source>
</evidence>
<organism evidence="2">
    <name type="scientific">Mytilinidion resinicola</name>
    <dbReference type="NCBI Taxonomy" id="574789"/>
    <lineage>
        <taxon>Eukaryota</taxon>
        <taxon>Fungi</taxon>
        <taxon>Dikarya</taxon>
        <taxon>Ascomycota</taxon>
        <taxon>Pezizomycotina</taxon>
        <taxon>Dothideomycetes</taxon>
        <taxon>Pleosporomycetidae</taxon>
        <taxon>Mytilinidiales</taxon>
        <taxon>Mytilinidiaceae</taxon>
        <taxon>Mytilinidion</taxon>
    </lineage>
</organism>
<dbReference type="OrthoDB" id="10608339at2759"/>
<dbReference type="Proteomes" id="UP000504636">
    <property type="component" value="Unplaced"/>
</dbReference>
<dbReference type="GeneID" id="54468781"/>
<dbReference type="AlphaFoldDB" id="A0A6A6YR98"/>
<gene>
    <name evidence="2 4" type="ORF">BDZ99DRAFT_569497</name>
</gene>
<evidence type="ECO:0000256" key="1">
    <source>
        <dbReference type="SAM" id="MobiDB-lite"/>
    </source>
</evidence>
<name>A0A6A6YR98_9PEZI</name>